<proteinExistence type="predicted"/>
<accession>A0A2M6WY82</accession>
<organism evidence="4 5">
    <name type="scientific">Candidatus Andersenbacteria bacterium CG10_big_fil_rev_8_21_14_0_10_54_11</name>
    <dbReference type="NCBI Taxonomy" id="1974485"/>
    <lineage>
        <taxon>Bacteria</taxon>
        <taxon>Candidatus Anderseniibacteriota</taxon>
    </lineage>
</organism>
<dbReference type="GO" id="GO:0003723">
    <property type="term" value="F:RNA binding"/>
    <property type="evidence" value="ECO:0007669"/>
    <property type="project" value="UniProtKB-KW"/>
</dbReference>
<protein>
    <submittedName>
        <fullName evidence="4">RNA-binding protein</fullName>
    </submittedName>
</protein>
<dbReference type="Gene3D" id="3.30.70.330">
    <property type="match status" value="1"/>
</dbReference>
<dbReference type="Proteomes" id="UP000230731">
    <property type="component" value="Unassembled WGS sequence"/>
</dbReference>
<dbReference type="InterPro" id="IPR000504">
    <property type="entry name" value="RRM_dom"/>
</dbReference>
<dbReference type="SUPFAM" id="SSF54928">
    <property type="entry name" value="RNA-binding domain, RBD"/>
    <property type="match status" value="1"/>
</dbReference>
<reference evidence="5" key="1">
    <citation type="submission" date="2017-09" db="EMBL/GenBank/DDBJ databases">
        <title>Depth-based differentiation of microbial function through sediment-hosted aquifers and enrichment of novel symbionts in the deep terrestrial subsurface.</title>
        <authorList>
            <person name="Probst A.J."/>
            <person name="Ladd B."/>
            <person name="Jarett J.K."/>
            <person name="Geller-Mcgrath D.E."/>
            <person name="Sieber C.M.K."/>
            <person name="Emerson J.B."/>
            <person name="Anantharaman K."/>
            <person name="Thomas B.C."/>
            <person name="Malmstrom R."/>
            <person name="Stieglmeier M."/>
            <person name="Klingl A."/>
            <person name="Woyke T."/>
            <person name="Ryan C.M."/>
            <person name="Banfield J.F."/>
        </authorList>
    </citation>
    <scope>NUCLEOTIDE SEQUENCE [LARGE SCALE GENOMIC DNA]</scope>
</reference>
<comment type="caution">
    <text evidence="4">The sequence shown here is derived from an EMBL/GenBank/DDBJ whole genome shotgun (WGS) entry which is preliminary data.</text>
</comment>
<keyword evidence="1" id="KW-0694">RNA-binding</keyword>
<feature type="region of interest" description="Disordered" evidence="2">
    <location>
        <begin position="72"/>
        <end position="98"/>
    </location>
</feature>
<evidence type="ECO:0000256" key="2">
    <source>
        <dbReference type="SAM" id="MobiDB-lite"/>
    </source>
</evidence>
<dbReference type="AlphaFoldDB" id="A0A2M6WY82"/>
<evidence type="ECO:0000313" key="4">
    <source>
        <dbReference type="EMBL" id="PIT97758.1"/>
    </source>
</evidence>
<dbReference type="Pfam" id="PF00076">
    <property type="entry name" value="RRM_1"/>
    <property type="match status" value="1"/>
</dbReference>
<name>A0A2M6WY82_9BACT</name>
<evidence type="ECO:0000256" key="1">
    <source>
        <dbReference type="ARBA" id="ARBA00022884"/>
    </source>
</evidence>
<dbReference type="EMBL" id="PEZP01000047">
    <property type="protein sequence ID" value="PIT97758.1"/>
    <property type="molecule type" value="Genomic_DNA"/>
</dbReference>
<evidence type="ECO:0000259" key="3">
    <source>
        <dbReference type="PROSITE" id="PS50102"/>
    </source>
</evidence>
<dbReference type="PANTHER" id="PTHR48027">
    <property type="entry name" value="HETEROGENEOUS NUCLEAR RIBONUCLEOPROTEIN 87F-RELATED"/>
    <property type="match status" value="1"/>
</dbReference>
<dbReference type="InterPro" id="IPR012677">
    <property type="entry name" value="Nucleotide-bd_a/b_plait_sf"/>
</dbReference>
<dbReference type="PROSITE" id="PS50102">
    <property type="entry name" value="RRM"/>
    <property type="match status" value="1"/>
</dbReference>
<feature type="compositionally biased region" description="Gly residues" evidence="2">
    <location>
        <begin position="88"/>
        <end position="98"/>
    </location>
</feature>
<dbReference type="InterPro" id="IPR048289">
    <property type="entry name" value="RRM2_NsCP33-like"/>
</dbReference>
<evidence type="ECO:0000313" key="5">
    <source>
        <dbReference type="Proteomes" id="UP000230731"/>
    </source>
</evidence>
<dbReference type="CDD" id="cd21608">
    <property type="entry name" value="RRM2_NsCP33_like"/>
    <property type="match status" value="1"/>
</dbReference>
<dbReference type="SMART" id="SM00360">
    <property type="entry name" value="RRM"/>
    <property type="match status" value="1"/>
</dbReference>
<feature type="domain" description="RRM" evidence="3">
    <location>
        <begin position="3"/>
        <end position="81"/>
    </location>
</feature>
<sequence>MAKKLYVGGLSYDTTEDGLREAFAQAGAVASTAVITDRMSGRSRGFGFVEMEKDEEAQAAIEMWNGKELDGRTLTVNEARPKAPRSEGGFGGGRGGRW</sequence>
<dbReference type="InterPro" id="IPR035979">
    <property type="entry name" value="RBD_domain_sf"/>
</dbReference>
<gene>
    <name evidence="4" type="ORF">COT71_04330</name>
</gene>
<dbReference type="InterPro" id="IPR052462">
    <property type="entry name" value="SLIRP/GR-RBP-like"/>
</dbReference>